<name>A0A814Z916_9BILA</name>
<dbReference type="InterPro" id="IPR029063">
    <property type="entry name" value="SAM-dependent_MTases_sf"/>
</dbReference>
<dbReference type="SUPFAM" id="SSF46785">
    <property type="entry name" value="Winged helix' DNA-binding domain"/>
    <property type="match status" value="1"/>
</dbReference>
<sequence>MAFAPISPLTVDGLSKFLSIGYHHLINQAIYTFAELGIADRLIHAPSDHGFTVQEIIGDDQPQWNRDLLYRILRACIYGGIVESIHDDKHFILTASGSMMTSDHPSHVRDFIRLVFGPISNSCSLQLPNMVRGEGTGSGIARVSGGMDMYTFMAQPDQQEFVRIFSGAMTTFSMQNGSELVTNVDFGRFKTMIDIGGNRGTFLAQILESYPSIQHGIVFDLPHVIDQFKNGEEFELRKIHKDKWNFVSGNVFDSSAIPLADAYVLKHILHNFDDSQCVKILSSIREANENQKGKSTTIFIIDHIILPGGSLSNWQTHALDVIMAILFENARERTQDEYKQLLKKAGFELKQMYPIQAPDSIIEAIVIH</sequence>
<dbReference type="Gene3D" id="1.10.10.10">
    <property type="entry name" value="Winged helix-like DNA-binding domain superfamily/Winged helix DNA-binding domain"/>
    <property type="match status" value="1"/>
</dbReference>
<evidence type="ECO:0000256" key="3">
    <source>
        <dbReference type="ARBA" id="ARBA00022691"/>
    </source>
</evidence>
<gene>
    <name evidence="11" type="ORF">JXQ802_LOCUS41653</name>
    <name evidence="10" type="ORF">PYM288_LOCUS26812</name>
</gene>
<dbReference type="Proteomes" id="UP000663854">
    <property type="component" value="Unassembled WGS sequence"/>
</dbReference>
<evidence type="ECO:0000256" key="5">
    <source>
        <dbReference type="ARBA" id="ARBA00039116"/>
    </source>
</evidence>
<dbReference type="SUPFAM" id="SSF53335">
    <property type="entry name" value="S-adenosyl-L-methionine-dependent methyltransferases"/>
    <property type="match status" value="1"/>
</dbReference>
<proteinExistence type="predicted"/>
<evidence type="ECO:0000256" key="2">
    <source>
        <dbReference type="ARBA" id="ARBA00022679"/>
    </source>
</evidence>
<protein>
    <recommendedName>
        <fullName evidence="6">Acetylserotonin O-methyltransferase</fullName>
        <ecNumber evidence="5">2.1.1.4</ecNumber>
    </recommendedName>
    <alternativeName>
        <fullName evidence="7">Hydroxyindole O-methyltransferase</fullName>
    </alternativeName>
</protein>
<evidence type="ECO:0000256" key="6">
    <source>
        <dbReference type="ARBA" id="ARBA00040730"/>
    </source>
</evidence>
<accession>A0A814Z916</accession>
<dbReference type="EMBL" id="CAJNOL010002682">
    <property type="protein sequence ID" value="CAF1522124.1"/>
    <property type="molecule type" value="Genomic_DNA"/>
</dbReference>
<keyword evidence="13" id="KW-1185">Reference proteome</keyword>
<dbReference type="InterPro" id="IPR036390">
    <property type="entry name" value="WH_DNA-bd_sf"/>
</dbReference>
<keyword evidence="2" id="KW-0808">Transferase</keyword>
<keyword evidence="3" id="KW-0949">S-adenosyl-L-methionine</keyword>
<dbReference type="PANTHER" id="PTHR43712:SF2">
    <property type="entry name" value="O-METHYLTRANSFERASE CICE"/>
    <property type="match status" value="1"/>
</dbReference>
<evidence type="ECO:0000313" key="12">
    <source>
        <dbReference type="Proteomes" id="UP000663854"/>
    </source>
</evidence>
<dbReference type="GO" id="GO:0032259">
    <property type="term" value="P:methylation"/>
    <property type="evidence" value="ECO:0007669"/>
    <property type="project" value="UniProtKB-KW"/>
</dbReference>
<evidence type="ECO:0000256" key="4">
    <source>
        <dbReference type="ARBA" id="ARBA00037645"/>
    </source>
</evidence>
<evidence type="ECO:0000256" key="7">
    <source>
        <dbReference type="ARBA" id="ARBA00043054"/>
    </source>
</evidence>
<reference evidence="10" key="1">
    <citation type="submission" date="2021-02" db="EMBL/GenBank/DDBJ databases">
        <authorList>
            <person name="Nowell W R."/>
        </authorList>
    </citation>
    <scope>NUCLEOTIDE SEQUENCE</scope>
</reference>
<dbReference type="PANTHER" id="PTHR43712">
    <property type="entry name" value="PUTATIVE (AFU_ORTHOLOGUE AFUA_4G14580)-RELATED"/>
    <property type="match status" value="1"/>
</dbReference>
<dbReference type="Proteomes" id="UP000663870">
    <property type="component" value="Unassembled WGS sequence"/>
</dbReference>
<comment type="function">
    <text evidence="4">Catalyzes the transfer of a methyl group onto N-acetylserotonin, producing melatonin (N-acetyl-5-methoxytryptamine).</text>
</comment>
<comment type="caution">
    <text evidence="10">The sequence shown here is derived from an EMBL/GenBank/DDBJ whole genome shotgun (WGS) entry which is preliminary data.</text>
</comment>
<evidence type="ECO:0000256" key="8">
    <source>
        <dbReference type="PIRSR" id="PIRSR005739-1"/>
    </source>
</evidence>
<dbReference type="AlphaFoldDB" id="A0A814Z916"/>
<feature type="active site" description="Proton acceptor" evidence="8">
    <location>
        <position position="270"/>
    </location>
</feature>
<evidence type="ECO:0000256" key="1">
    <source>
        <dbReference type="ARBA" id="ARBA00022603"/>
    </source>
</evidence>
<dbReference type="Pfam" id="PF00891">
    <property type="entry name" value="Methyltransf_2"/>
    <property type="match status" value="1"/>
</dbReference>
<evidence type="ECO:0000313" key="11">
    <source>
        <dbReference type="EMBL" id="CAF1522124.1"/>
    </source>
</evidence>
<feature type="domain" description="O-methyltransferase C-terminal" evidence="9">
    <location>
        <begin position="146"/>
        <end position="348"/>
    </location>
</feature>
<dbReference type="InterPro" id="IPR001077">
    <property type="entry name" value="COMT_C"/>
</dbReference>
<evidence type="ECO:0000313" key="13">
    <source>
        <dbReference type="Proteomes" id="UP000663870"/>
    </source>
</evidence>
<organism evidence="10 12">
    <name type="scientific">Rotaria sordida</name>
    <dbReference type="NCBI Taxonomy" id="392033"/>
    <lineage>
        <taxon>Eukaryota</taxon>
        <taxon>Metazoa</taxon>
        <taxon>Spiralia</taxon>
        <taxon>Gnathifera</taxon>
        <taxon>Rotifera</taxon>
        <taxon>Eurotatoria</taxon>
        <taxon>Bdelloidea</taxon>
        <taxon>Philodinida</taxon>
        <taxon>Philodinidae</taxon>
        <taxon>Rotaria</taxon>
    </lineage>
</organism>
<dbReference type="InterPro" id="IPR016461">
    <property type="entry name" value="COMT-like"/>
</dbReference>
<keyword evidence="1" id="KW-0489">Methyltransferase</keyword>
<dbReference type="GO" id="GO:0017096">
    <property type="term" value="F:acetylserotonin O-methyltransferase activity"/>
    <property type="evidence" value="ECO:0007669"/>
    <property type="project" value="UniProtKB-EC"/>
</dbReference>
<dbReference type="EMBL" id="CAJNOH010001661">
    <property type="protein sequence ID" value="CAF1239718.1"/>
    <property type="molecule type" value="Genomic_DNA"/>
</dbReference>
<dbReference type="InterPro" id="IPR036388">
    <property type="entry name" value="WH-like_DNA-bd_sf"/>
</dbReference>
<dbReference type="PIRSF" id="PIRSF005739">
    <property type="entry name" value="O-mtase"/>
    <property type="match status" value="1"/>
</dbReference>
<dbReference type="PROSITE" id="PS51683">
    <property type="entry name" value="SAM_OMT_II"/>
    <property type="match status" value="1"/>
</dbReference>
<dbReference type="EC" id="2.1.1.4" evidence="5"/>
<evidence type="ECO:0000259" key="9">
    <source>
        <dbReference type="Pfam" id="PF00891"/>
    </source>
</evidence>
<evidence type="ECO:0000313" key="10">
    <source>
        <dbReference type="EMBL" id="CAF1239718.1"/>
    </source>
</evidence>
<dbReference type="Gene3D" id="3.40.50.150">
    <property type="entry name" value="Vaccinia Virus protein VP39"/>
    <property type="match status" value="1"/>
</dbReference>